<feature type="domain" description="AB hydrolase-1" evidence="2">
    <location>
        <begin position="94"/>
        <end position="200"/>
    </location>
</feature>
<dbReference type="Proteomes" id="UP000295680">
    <property type="component" value="Unassembled WGS sequence"/>
</dbReference>
<protein>
    <submittedName>
        <fullName evidence="4">TAP-like protein</fullName>
    </submittedName>
</protein>
<dbReference type="GO" id="GO:0003824">
    <property type="term" value="F:catalytic activity"/>
    <property type="evidence" value="ECO:0007669"/>
    <property type="project" value="UniProtKB-ARBA"/>
</dbReference>
<keyword evidence="5" id="KW-1185">Reference proteome</keyword>
<keyword evidence="1" id="KW-0732">Signal</keyword>
<dbReference type="Pfam" id="PF00561">
    <property type="entry name" value="Abhydrolase_1"/>
    <property type="match status" value="1"/>
</dbReference>
<proteinExistence type="predicted"/>
<dbReference type="OrthoDB" id="9796770at2"/>
<dbReference type="RefSeq" id="WP_132117571.1">
    <property type="nucleotide sequence ID" value="NZ_SLWS01000004.1"/>
</dbReference>
<comment type="caution">
    <text evidence="4">The sequence shown here is derived from an EMBL/GenBank/DDBJ whole genome shotgun (WGS) entry which is preliminary data.</text>
</comment>
<feature type="signal peptide" evidence="1">
    <location>
        <begin position="1"/>
        <end position="22"/>
    </location>
</feature>
<dbReference type="InterPro" id="IPR013595">
    <property type="entry name" value="Pept_S33_TAP-like_C"/>
</dbReference>
<sequence>MIRNIIALTAIGVLAVAAPATAEDTHPCARATQRCDAAIQVPLNWDDPGSERITVPFTWLPHTDQTRPSAGVIAGLDGGPQPVARSDRAFTDALGPVLADHDLLIVERRGFGASSPLRCPDLQIEKPDTVRACANQLGPRAQFFSTDQRVADVDAVRRALGVPSLAVYGDSYGTVDAVAYATRFPAHTSAVVADSPLMSDRSGHLIDTTYQDFLRNALNTVGTPCQASQACRREHPRPAAEIFDLVRTLRAHPDPKISMSTVDILLRTQAVAGRGREAVAAVADYIDGDQVPLHRLAAYINTDRGGRDEFFRTNTAVLTYQCNDDALPYDRDASPDVRARQLADYRDRYPQRPIAAAEVGGNNEDFCLNWPLPRQAPPVPAGAAYPDVPALTLGGTTEPMFGGNVVPLAKRFPHGQSVLVPFGGHAASMSGNPACAAELVRSFLVEPAKPVHATCTAETYRAMGHFPRTSAELPATRVPGLAAAFMTASDLLGQVGPSGLGPGPQLPGLRGGTFTGDANGVLHLTSVRYVDDIAVSGDIRLVNGTAEADLTLDSGPKLHLSWRPFQAQDKTTVTGSTDGHPFTVCPPTTT</sequence>
<evidence type="ECO:0000259" key="3">
    <source>
        <dbReference type="Pfam" id="PF08386"/>
    </source>
</evidence>
<reference evidence="4 5" key="1">
    <citation type="submission" date="2019-03" db="EMBL/GenBank/DDBJ databases">
        <title>Genomic Encyclopedia of Type Strains, Phase IV (KMG-IV): sequencing the most valuable type-strain genomes for metagenomic binning, comparative biology and taxonomic classification.</title>
        <authorList>
            <person name="Goeker M."/>
        </authorList>
    </citation>
    <scope>NUCLEOTIDE SEQUENCE [LARGE SCALE GENOMIC DNA]</scope>
    <source>
        <strain evidence="4 5">DSM 45934</strain>
    </source>
</reference>
<evidence type="ECO:0000259" key="2">
    <source>
        <dbReference type="Pfam" id="PF00561"/>
    </source>
</evidence>
<dbReference type="Gene3D" id="3.40.50.1820">
    <property type="entry name" value="alpha/beta hydrolase"/>
    <property type="match status" value="2"/>
</dbReference>
<organism evidence="4 5">
    <name type="scientific">Actinocrispum wychmicini</name>
    <dbReference type="NCBI Taxonomy" id="1213861"/>
    <lineage>
        <taxon>Bacteria</taxon>
        <taxon>Bacillati</taxon>
        <taxon>Actinomycetota</taxon>
        <taxon>Actinomycetes</taxon>
        <taxon>Pseudonocardiales</taxon>
        <taxon>Pseudonocardiaceae</taxon>
        <taxon>Actinocrispum</taxon>
    </lineage>
</organism>
<name>A0A4R2JK95_9PSEU</name>
<dbReference type="SUPFAM" id="SSF53474">
    <property type="entry name" value="alpha/beta-Hydrolases"/>
    <property type="match status" value="1"/>
</dbReference>
<evidence type="ECO:0000313" key="4">
    <source>
        <dbReference type="EMBL" id="TCO59574.1"/>
    </source>
</evidence>
<dbReference type="InterPro" id="IPR029058">
    <property type="entry name" value="AB_hydrolase_fold"/>
</dbReference>
<evidence type="ECO:0000256" key="1">
    <source>
        <dbReference type="SAM" id="SignalP"/>
    </source>
</evidence>
<dbReference type="EMBL" id="SLWS01000004">
    <property type="protein sequence ID" value="TCO59574.1"/>
    <property type="molecule type" value="Genomic_DNA"/>
</dbReference>
<dbReference type="Pfam" id="PF08386">
    <property type="entry name" value="Abhydrolase_4"/>
    <property type="match status" value="1"/>
</dbReference>
<accession>A0A4R2JK95</accession>
<dbReference type="AlphaFoldDB" id="A0A4R2JK95"/>
<evidence type="ECO:0000313" key="5">
    <source>
        <dbReference type="Proteomes" id="UP000295680"/>
    </source>
</evidence>
<dbReference type="InterPro" id="IPR000073">
    <property type="entry name" value="AB_hydrolase_1"/>
</dbReference>
<gene>
    <name evidence="4" type="ORF">EV192_104417</name>
</gene>
<feature type="chain" id="PRO_5020434349" evidence="1">
    <location>
        <begin position="23"/>
        <end position="590"/>
    </location>
</feature>
<feature type="domain" description="Peptidase S33 tripeptidyl aminopeptidase-like C-terminal" evidence="3">
    <location>
        <begin position="363"/>
        <end position="452"/>
    </location>
</feature>